<reference evidence="1" key="1">
    <citation type="journal article" date="2014" name="Front. Microbiol.">
        <title>High frequency of phylogenetically diverse reductive dehalogenase-homologous genes in deep subseafloor sedimentary metagenomes.</title>
        <authorList>
            <person name="Kawai M."/>
            <person name="Futagami T."/>
            <person name="Toyoda A."/>
            <person name="Takaki Y."/>
            <person name="Nishi S."/>
            <person name="Hori S."/>
            <person name="Arai W."/>
            <person name="Tsubouchi T."/>
            <person name="Morono Y."/>
            <person name="Uchiyama I."/>
            <person name="Ito T."/>
            <person name="Fujiyama A."/>
            <person name="Inagaki F."/>
            <person name="Takami H."/>
        </authorList>
    </citation>
    <scope>NUCLEOTIDE SEQUENCE</scope>
    <source>
        <strain evidence="1">Expedition CK06-06</strain>
    </source>
</reference>
<proteinExistence type="predicted"/>
<comment type="caution">
    <text evidence="1">The sequence shown here is derived from an EMBL/GenBank/DDBJ whole genome shotgun (WGS) entry which is preliminary data.</text>
</comment>
<dbReference type="SUPFAM" id="SSF63411">
    <property type="entry name" value="LuxS/MPP-like metallohydrolase"/>
    <property type="match status" value="1"/>
</dbReference>
<organism evidence="1">
    <name type="scientific">marine sediment metagenome</name>
    <dbReference type="NCBI Taxonomy" id="412755"/>
    <lineage>
        <taxon>unclassified sequences</taxon>
        <taxon>metagenomes</taxon>
        <taxon>ecological metagenomes</taxon>
    </lineage>
</organism>
<accession>X0S7H8</accession>
<dbReference type="Gene3D" id="3.30.830.10">
    <property type="entry name" value="Metalloenzyme, LuxS/M16 peptidase-like"/>
    <property type="match status" value="1"/>
</dbReference>
<gene>
    <name evidence="1" type="ORF">S01H1_13574</name>
</gene>
<dbReference type="EMBL" id="BARS01007009">
    <property type="protein sequence ID" value="GAF76944.1"/>
    <property type="molecule type" value="Genomic_DNA"/>
</dbReference>
<feature type="non-terminal residue" evidence="1">
    <location>
        <position position="1"/>
    </location>
</feature>
<sequence>IHLTTSKPDSTVMVIFRTIDQMILEPIPETWLKQALATSVTRHLLENESALNQLAQLAMWEIVGEDWEQADQYLPELRSLRPADIQAMMRKYARNFHFGVVGDPRRVNERLFTSR</sequence>
<name>X0S7H8_9ZZZZ</name>
<dbReference type="AlphaFoldDB" id="X0S7H8"/>
<protein>
    <submittedName>
        <fullName evidence="1">Uncharacterized protein</fullName>
    </submittedName>
</protein>
<dbReference type="GO" id="GO:0046872">
    <property type="term" value="F:metal ion binding"/>
    <property type="evidence" value="ECO:0007669"/>
    <property type="project" value="InterPro"/>
</dbReference>
<dbReference type="InterPro" id="IPR011249">
    <property type="entry name" value="Metalloenz_LuxS/M16"/>
</dbReference>
<evidence type="ECO:0000313" key="1">
    <source>
        <dbReference type="EMBL" id="GAF76944.1"/>
    </source>
</evidence>